<dbReference type="EMBL" id="PVUE01000013">
    <property type="protein sequence ID" value="PRZ40862.1"/>
    <property type="molecule type" value="Genomic_DNA"/>
</dbReference>
<dbReference type="SUPFAM" id="SSF52540">
    <property type="entry name" value="P-loop containing nucleoside triphosphate hydrolases"/>
    <property type="match status" value="1"/>
</dbReference>
<dbReference type="AlphaFoldDB" id="A0A2T0ZWY1"/>
<accession>A0A2T0ZWY1</accession>
<dbReference type="SMART" id="SM00382">
    <property type="entry name" value="AAA"/>
    <property type="match status" value="1"/>
</dbReference>
<evidence type="ECO:0000256" key="3">
    <source>
        <dbReference type="ARBA" id="ARBA00022840"/>
    </source>
</evidence>
<dbReference type="GO" id="GO:0005524">
    <property type="term" value="F:ATP binding"/>
    <property type="evidence" value="ECO:0007669"/>
    <property type="project" value="UniProtKB-KW"/>
</dbReference>
<dbReference type="Gene3D" id="3.40.50.300">
    <property type="entry name" value="P-loop containing nucleotide triphosphate hydrolases"/>
    <property type="match status" value="1"/>
</dbReference>
<evidence type="ECO:0000256" key="2">
    <source>
        <dbReference type="ARBA" id="ARBA00022741"/>
    </source>
</evidence>
<dbReference type="PROSITE" id="PS00211">
    <property type="entry name" value="ABC_TRANSPORTER_1"/>
    <property type="match status" value="1"/>
</dbReference>
<feature type="domain" description="ABC transporter" evidence="4">
    <location>
        <begin position="11"/>
        <end position="237"/>
    </location>
</feature>
<gene>
    <name evidence="5" type="ORF">CLV47_11327</name>
</gene>
<dbReference type="RefSeq" id="WP_170111092.1">
    <property type="nucleotide sequence ID" value="NZ_PVUE01000013.1"/>
</dbReference>
<dbReference type="InterPro" id="IPR003439">
    <property type="entry name" value="ABC_transporter-like_ATP-bd"/>
</dbReference>
<proteinExistence type="predicted"/>
<dbReference type="PROSITE" id="PS50893">
    <property type="entry name" value="ABC_TRANSPORTER_2"/>
    <property type="match status" value="1"/>
</dbReference>
<protein>
    <submittedName>
        <fullName evidence="5">Amino acid/amide ABC transporter ATP-binding protein 1 (HAAT family)</fullName>
    </submittedName>
</protein>
<evidence type="ECO:0000256" key="1">
    <source>
        <dbReference type="ARBA" id="ARBA00022448"/>
    </source>
</evidence>
<dbReference type="InterPro" id="IPR032823">
    <property type="entry name" value="BCA_ABC_TP_C"/>
</dbReference>
<dbReference type="GO" id="GO:0016887">
    <property type="term" value="F:ATP hydrolysis activity"/>
    <property type="evidence" value="ECO:0007669"/>
    <property type="project" value="InterPro"/>
</dbReference>
<dbReference type="Proteomes" id="UP000237752">
    <property type="component" value="Unassembled WGS sequence"/>
</dbReference>
<dbReference type="InterPro" id="IPR017871">
    <property type="entry name" value="ABC_transporter-like_CS"/>
</dbReference>
<organism evidence="5 6">
    <name type="scientific">Antricoccus suffuscus</name>
    <dbReference type="NCBI Taxonomy" id="1629062"/>
    <lineage>
        <taxon>Bacteria</taxon>
        <taxon>Bacillati</taxon>
        <taxon>Actinomycetota</taxon>
        <taxon>Actinomycetes</taxon>
        <taxon>Geodermatophilales</taxon>
        <taxon>Antricoccaceae</taxon>
        <taxon>Antricoccus</taxon>
    </lineage>
</organism>
<reference evidence="5 6" key="1">
    <citation type="submission" date="2018-03" db="EMBL/GenBank/DDBJ databases">
        <title>Genomic Encyclopedia of Archaeal and Bacterial Type Strains, Phase II (KMG-II): from individual species to whole genera.</title>
        <authorList>
            <person name="Goeker M."/>
        </authorList>
    </citation>
    <scope>NUCLEOTIDE SEQUENCE [LARGE SCALE GENOMIC DNA]</scope>
    <source>
        <strain evidence="5 6">DSM 100065</strain>
    </source>
</reference>
<dbReference type="PANTHER" id="PTHR45772">
    <property type="entry name" value="CONSERVED COMPONENT OF ABC TRANSPORTER FOR NATURAL AMINO ACIDS-RELATED"/>
    <property type="match status" value="1"/>
</dbReference>
<dbReference type="GO" id="GO:0005886">
    <property type="term" value="C:plasma membrane"/>
    <property type="evidence" value="ECO:0007669"/>
    <property type="project" value="TreeGrafter"/>
</dbReference>
<dbReference type="Pfam" id="PF12399">
    <property type="entry name" value="BCA_ABC_TP_C"/>
    <property type="match status" value="1"/>
</dbReference>
<name>A0A2T0ZWY1_9ACTN</name>
<dbReference type="InterPro" id="IPR027417">
    <property type="entry name" value="P-loop_NTPase"/>
</dbReference>
<dbReference type="InterPro" id="IPR003593">
    <property type="entry name" value="AAA+_ATPase"/>
</dbReference>
<keyword evidence="1" id="KW-0813">Transport</keyword>
<evidence type="ECO:0000259" key="4">
    <source>
        <dbReference type="PROSITE" id="PS50893"/>
    </source>
</evidence>
<evidence type="ECO:0000313" key="5">
    <source>
        <dbReference type="EMBL" id="PRZ40862.1"/>
    </source>
</evidence>
<keyword evidence="6" id="KW-1185">Reference proteome</keyword>
<keyword evidence="2" id="KW-0547">Nucleotide-binding</keyword>
<dbReference type="PANTHER" id="PTHR45772:SF4">
    <property type="entry name" value="ABC TRANSPORTER ATP-BINDING PROTEIN"/>
    <property type="match status" value="1"/>
</dbReference>
<comment type="caution">
    <text evidence="5">The sequence shown here is derived from an EMBL/GenBank/DDBJ whole genome shotgun (WGS) entry which is preliminary data.</text>
</comment>
<dbReference type="Pfam" id="PF00005">
    <property type="entry name" value="ABC_tran"/>
    <property type="match status" value="1"/>
</dbReference>
<keyword evidence="3 5" id="KW-0067">ATP-binding</keyword>
<sequence length="239" mass="25335">MTETIDKTVVLAAEKITARFGGIVALKDVDLAVRRGSVLGLIGPNGAGKTTLVNVLSGLIQPTSGRIRFDGVHRSWTLGKAARSGVARTFQASTVFREFSVVENVSIGGLNSKRPVDPHQILDRVDLGGRAHEVAGSLSFGELRRLGVAIALSTAPKVILLDEPGAGLTGHDLTMLANLIRGIRDDGTGVVLVDHNMRFLMNTVDSVVVLEGGMVIAEGSPEEIQRDQRVLAAYLGSHE</sequence>
<dbReference type="InterPro" id="IPR051120">
    <property type="entry name" value="ABC_AA/LPS_Transport"/>
</dbReference>
<evidence type="ECO:0000313" key="6">
    <source>
        <dbReference type="Proteomes" id="UP000237752"/>
    </source>
</evidence>